<proteinExistence type="predicted"/>
<name>A0ABU2W704_9ACTN</name>
<dbReference type="Proteomes" id="UP001180556">
    <property type="component" value="Unassembled WGS sequence"/>
</dbReference>
<feature type="region of interest" description="Disordered" evidence="1">
    <location>
        <begin position="33"/>
        <end position="58"/>
    </location>
</feature>
<evidence type="ECO:0000313" key="2">
    <source>
        <dbReference type="EMBL" id="MDT0493655.1"/>
    </source>
</evidence>
<evidence type="ECO:0008006" key="4">
    <source>
        <dbReference type="Google" id="ProtNLM"/>
    </source>
</evidence>
<keyword evidence="3" id="KW-1185">Reference proteome</keyword>
<sequence length="58" mass="6214">MRGTRIKLITDIQAGGTRHKAGAEGTVEKTHTGGDLTVRMDDGRTTFPSKDEVTAAEQ</sequence>
<evidence type="ECO:0000256" key="1">
    <source>
        <dbReference type="SAM" id="MobiDB-lite"/>
    </source>
</evidence>
<gene>
    <name evidence="2" type="ORF">RM717_24450</name>
</gene>
<evidence type="ECO:0000313" key="3">
    <source>
        <dbReference type="Proteomes" id="UP001180556"/>
    </source>
</evidence>
<reference evidence="3" key="1">
    <citation type="submission" date="2023-07" db="EMBL/GenBank/DDBJ databases">
        <title>30 novel species of actinomycetes from the DSMZ collection.</title>
        <authorList>
            <person name="Nouioui I."/>
        </authorList>
    </citation>
    <scope>NUCLEOTIDE SEQUENCE [LARGE SCALE GENOMIC DNA]</scope>
    <source>
        <strain evidence="3">DSM 40932</strain>
    </source>
</reference>
<organism evidence="2 3">
    <name type="scientific">Streptomyces stephensoniae</name>
    <dbReference type="NCBI Taxonomy" id="3375367"/>
    <lineage>
        <taxon>Bacteria</taxon>
        <taxon>Bacillati</taxon>
        <taxon>Actinomycetota</taxon>
        <taxon>Actinomycetes</taxon>
        <taxon>Kitasatosporales</taxon>
        <taxon>Streptomycetaceae</taxon>
        <taxon>Streptomyces</taxon>
    </lineage>
</organism>
<dbReference type="RefSeq" id="WP_311604009.1">
    <property type="nucleotide sequence ID" value="NZ_JAVRFG010000036.1"/>
</dbReference>
<comment type="caution">
    <text evidence="2">The sequence shown here is derived from an EMBL/GenBank/DDBJ whole genome shotgun (WGS) entry which is preliminary data.</text>
</comment>
<dbReference type="EMBL" id="JAVRFG010000036">
    <property type="protein sequence ID" value="MDT0493655.1"/>
    <property type="molecule type" value="Genomic_DNA"/>
</dbReference>
<protein>
    <recommendedName>
        <fullName evidence="4">Hypervirulence associated protein TUDOR domain-containing protein</fullName>
    </recommendedName>
</protein>
<accession>A0ABU2W704</accession>